<feature type="domain" description="NAD-dependent epimerase/dehydratase" evidence="5">
    <location>
        <begin position="28"/>
        <end position="273"/>
    </location>
</feature>
<comment type="caution">
    <text evidence="6">The sequence shown here is derived from an EMBL/GenBank/DDBJ whole genome shotgun (WGS) entry which is preliminary data.</text>
</comment>
<evidence type="ECO:0000259" key="5">
    <source>
        <dbReference type="Pfam" id="PF01370"/>
    </source>
</evidence>
<dbReference type="SUPFAM" id="SSF51735">
    <property type="entry name" value="NAD(P)-binding Rossmann-fold domains"/>
    <property type="match status" value="1"/>
</dbReference>
<dbReference type="AlphaFoldDB" id="A0A2R5FIK8"/>
<dbReference type="InterPro" id="IPR044516">
    <property type="entry name" value="UXS-like"/>
</dbReference>
<organism evidence="6 7">
    <name type="scientific">Nostoc commune NIES-4072</name>
    <dbReference type="NCBI Taxonomy" id="2005467"/>
    <lineage>
        <taxon>Bacteria</taxon>
        <taxon>Bacillati</taxon>
        <taxon>Cyanobacteriota</taxon>
        <taxon>Cyanophyceae</taxon>
        <taxon>Nostocales</taxon>
        <taxon>Nostocaceae</taxon>
        <taxon>Nostoc</taxon>
    </lineage>
</organism>
<dbReference type="GO" id="GO:0005737">
    <property type="term" value="C:cytoplasm"/>
    <property type="evidence" value="ECO:0007669"/>
    <property type="project" value="TreeGrafter"/>
</dbReference>
<dbReference type="InterPro" id="IPR036291">
    <property type="entry name" value="NAD(P)-bd_dom_sf"/>
</dbReference>
<dbReference type="PANTHER" id="PTHR43078:SF6">
    <property type="entry name" value="UDP-GLUCURONIC ACID DECARBOXYLASE 1"/>
    <property type="match status" value="1"/>
</dbReference>
<dbReference type="Pfam" id="PF01370">
    <property type="entry name" value="Epimerase"/>
    <property type="match status" value="1"/>
</dbReference>
<dbReference type="InterPro" id="IPR001509">
    <property type="entry name" value="Epimerase_deHydtase"/>
</dbReference>
<gene>
    <name evidence="6" type="ORF">NIES4072_22220</name>
</gene>
<proteinExistence type="predicted"/>
<dbReference type="EMBL" id="BDUD01000001">
    <property type="protein sequence ID" value="GBG18557.1"/>
    <property type="molecule type" value="Genomic_DNA"/>
</dbReference>
<accession>A0A2R5FIK8</accession>
<dbReference type="GO" id="GO:0042732">
    <property type="term" value="P:D-xylose metabolic process"/>
    <property type="evidence" value="ECO:0007669"/>
    <property type="project" value="InterPro"/>
</dbReference>
<dbReference type="RefSeq" id="WP_109008549.1">
    <property type="nucleotide sequence ID" value="NZ_BDUD01000001.1"/>
</dbReference>
<dbReference type="Gene3D" id="3.40.50.720">
    <property type="entry name" value="NAD(P)-binding Rossmann-like Domain"/>
    <property type="match status" value="1"/>
</dbReference>
<name>A0A2R5FIK8_NOSCO</name>
<reference evidence="6 7" key="1">
    <citation type="submission" date="2017-06" db="EMBL/GenBank/DDBJ databases">
        <title>Genome sequencing of cyanobaciteial culture collection at National Institute for Environmental Studies (NIES).</title>
        <authorList>
            <person name="Hirose Y."/>
            <person name="Shimura Y."/>
            <person name="Fujisawa T."/>
            <person name="Nakamura Y."/>
            <person name="Kawachi M."/>
        </authorList>
    </citation>
    <scope>NUCLEOTIDE SEQUENCE [LARGE SCALE GENOMIC DNA]</scope>
    <source>
        <strain evidence="6 7">NIES-4072</strain>
    </source>
</reference>
<evidence type="ECO:0000256" key="3">
    <source>
        <dbReference type="ARBA" id="ARBA00023027"/>
    </source>
</evidence>
<dbReference type="Proteomes" id="UP000245124">
    <property type="component" value="Unassembled WGS sequence"/>
</dbReference>
<dbReference type="PANTHER" id="PTHR43078">
    <property type="entry name" value="UDP-GLUCURONIC ACID DECARBOXYLASE-RELATED"/>
    <property type="match status" value="1"/>
</dbReference>
<comment type="cofactor">
    <cofactor evidence="1">
        <name>NAD(+)</name>
        <dbReference type="ChEBI" id="CHEBI:57540"/>
    </cofactor>
</comment>
<keyword evidence="7" id="KW-1185">Reference proteome</keyword>
<evidence type="ECO:0000313" key="7">
    <source>
        <dbReference type="Proteomes" id="UP000245124"/>
    </source>
</evidence>
<keyword evidence="2" id="KW-0210">Decarboxylase</keyword>
<dbReference type="OrthoDB" id="9811743at2"/>
<dbReference type="GO" id="GO:0048040">
    <property type="term" value="F:UDP-glucuronate decarboxylase activity"/>
    <property type="evidence" value="ECO:0007669"/>
    <property type="project" value="TreeGrafter"/>
</dbReference>
<evidence type="ECO:0000313" key="6">
    <source>
        <dbReference type="EMBL" id="GBG18557.1"/>
    </source>
</evidence>
<sequence length="348" mass="39557">MTKILIEDLQHILIHTELLWDEMNEKRIFITGGTGFFGCWLLESFTYIVEQLKLSAQAVILTRNPERFKQKCPHLFNHPALKFHQGDICNFSFPKGEFSHLIHAGTSTNAKLYQAHQLEMFNEIIEGTRRTLEFAKVSGVKKYLLTSSGAVYGKQPNIISHIPETYQGSPDPCNISSSYGEGKRASELLCTLYHQQYGMETKIARCFAFIGAYLPLNLHFAIGNFIRDAIEGKNIEIKGDGTPLRSYLYASDLMIWLWKILFKGKSCFPYNVGSDQAISISELAKTVAEVCSPTTDIYIAEAPLDGQIPERYIPSVQRAYLELELKQKIDLKVSIKKFMDSQTEINYE</sequence>
<protein>
    <submittedName>
        <fullName evidence="6">NAD-dependent epimerase/dehydratase</fullName>
    </submittedName>
</protein>
<evidence type="ECO:0000256" key="2">
    <source>
        <dbReference type="ARBA" id="ARBA00022793"/>
    </source>
</evidence>
<evidence type="ECO:0000256" key="4">
    <source>
        <dbReference type="ARBA" id="ARBA00023239"/>
    </source>
</evidence>
<dbReference type="GO" id="GO:0070403">
    <property type="term" value="F:NAD+ binding"/>
    <property type="evidence" value="ECO:0007669"/>
    <property type="project" value="InterPro"/>
</dbReference>
<evidence type="ECO:0000256" key="1">
    <source>
        <dbReference type="ARBA" id="ARBA00001911"/>
    </source>
</evidence>
<keyword evidence="3" id="KW-0520">NAD</keyword>
<keyword evidence="4" id="KW-0456">Lyase</keyword>